<dbReference type="SUPFAM" id="SSF46689">
    <property type="entry name" value="Homeodomain-like"/>
    <property type="match status" value="1"/>
</dbReference>
<protein>
    <submittedName>
        <fullName evidence="7">Transcriptional regulator</fullName>
    </submittedName>
</protein>
<evidence type="ECO:0000256" key="4">
    <source>
        <dbReference type="PROSITE-ProRule" id="PRU00335"/>
    </source>
</evidence>
<keyword evidence="1" id="KW-0805">Transcription regulation</keyword>
<feature type="region of interest" description="Disordered" evidence="5">
    <location>
        <begin position="1"/>
        <end position="22"/>
    </location>
</feature>
<dbReference type="Gene3D" id="1.10.357.10">
    <property type="entry name" value="Tetracycline Repressor, domain 2"/>
    <property type="match status" value="1"/>
</dbReference>
<dbReference type="PANTHER" id="PTHR47506:SF1">
    <property type="entry name" value="HTH-TYPE TRANSCRIPTIONAL REGULATOR YJDC"/>
    <property type="match status" value="1"/>
</dbReference>
<keyword evidence="2 4" id="KW-0238">DNA-binding</keyword>
<evidence type="ECO:0000256" key="3">
    <source>
        <dbReference type="ARBA" id="ARBA00023163"/>
    </source>
</evidence>
<feature type="DNA-binding region" description="H-T-H motif" evidence="4">
    <location>
        <begin position="46"/>
        <end position="65"/>
    </location>
</feature>
<feature type="domain" description="HTH tetR-type" evidence="6">
    <location>
        <begin position="23"/>
        <end position="83"/>
    </location>
</feature>
<dbReference type="Pfam" id="PF00440">
    <property type="entry name" value="TetR_N"/>
    <property type="match status" value="1"/>
</dbReference>
<dbReference type="EMBL" id="BAQP01000086">
    <property type="protein sequence ID" value="GBQ23926.1"/>
    <property type="molecule type" value="Genomic_DNA"/>
</dbReference>
<evidence type="ECO:0000256" key="5">
    <source>
        <dbReference type="SAM" id="MobiDB-lite"/>
    </source>
</evidence>
<evidence type="ECO:0000313" key="7">
    <source>
        <dbReference type="EMBL" id="GBQ23926.1"/>
    </source>
</evidence>
<reference evidence="7" key="1">
    <citation type="submission" date="2013-04" db="EMBL/GenBank/DDBJ databases">
        <title>The genome sequencing project of 58 acetic acid bacteria.</title>
        <authorList>
            <person name="Okamoto-Kainuma A."/>
            <person name="Ishikawa M."/>
            <person name="Umino S."/>
            <person name="Koizumi Y."/>
            <person name="Shiwa Y."/>
            <person name="Yoshikawa H."/>
            <person name="Matsutani M."/>
            <person name="Matsushita K."/>
        </authorList>
    </citation>
    <scope>NUCLEOTIDE SEQUENCE</scope>
    <source>
        <strain evidence="7">DSM 12717</strain>
    </source>
</reference>
<evidence type="ECO:0000313" key="8">
    <source>
        <dbReference type="Proteomes" id="UP001060895"/>
    </source>
</evidence>
<dbReference type="PRINTS" id="PR00455">
    <property type="entry name" value="HTHTETR"/>
</dbReference>
<sequence>MAPKKIDATPGESARRGRGRPPAFDRQQALCAAMRLFWDRGYDGTSFDDLISTMGISASSFYNAFGSKEALYHEAIEAYITVAGVWYFTILDADTDADTRATVAHLLTTAATEFTRDDLPAGCMIASAATQCPPAQARLRDLLATQRTRSEAALAARLRRGREAGDLPAGTDIDALAAFYSSVLGGMAVHARDGASRERLREIARIAMHAWPAPGVRTGRSA</sequence>
<organism evidence="7 8">
    <name type="scientific">Gluconacetobacter sacchari DSM 12717</name>
    <dbReference type="NCBI Taxonomy" id="1307940"/>
    <lineage>
        <taxon>Bacteria</taxon>
        <taxon>Pseudomonadati</taxon>
        <taxon>Pseudomonadota</taxon>
        <taxon>Alphaproteobacteria</taxon>
        <taxon>Acetobacterales</taxon>
        <taxon>Acetobacteraceae</taxon>
        <taxon>Gluconacetobacter</taxon>
    </lineage>
</organism>
<dbReference type="InterPro" id="IPR009057">
    <property type="entry name" value="Homeodomain-like_sf"/>
</dbReference>
<gene>
    <name evidence="7" type="ORF">AA12717_1634</name>
</gene>
<dbReference type="PANTHER" id="PTHR47506">
    <property type="entry name" value="TRANSCRIPTIONAL REGULATORY PROTEIN"/>
    <property type="match status" value="1"/>
</dbReference>
<dbReference type="PROSITE" id="PS50977">
    <property type="entry name" value="HTH_TETR_2"/>
    <property type="match status" value="1"/>
</dbReference>
<dbReference type="InterPro" id="IPR036271">
    <property type="entry name" value="Tet_transcr_reg_TetR-rel_C_sf"/>
</dbReference>
<proteinExistence type="predicted"/>
<dbReference type="Proteomes" id="UP001060895">
    <property type="component" value="Unassembled WGS sequence"/>
</dbReference>
<evidence type="ECO:0000259" key="6">
    <source>
        <dbReference type="PROSITE" id="PS50977"/>
    </source>
</evidence>
<dbReference type="Gene3D" id="1.10.10.60">
    <property type="entry name" value="Homeodomain-like"/>
    <property type="match status" value="1"/>
</dbReference>
<evidence type="ECO:0000256" key="2">
    <source>
        <dbReference type="ARBA" id="ARBA00023125"/>
    </source>
</evidence>
<accession>A0ABQ0P6H0</accession>
<keyword evidence="8" id="KW-1185">Reference proteome</keyword>
<dbReference type="RefSeq" id="WP_246386791.1">
    <property type="nucleotide sequence ID" value="NZ_BAQP01000086.1"/>
</dbReference>
<evidence type="ECO:0000256" key="1">
    <source>
        <dbReference type="ARBA" id="ARBA00023015"/>
    </source>
</evidence>
<keyword evidence="3" id="KW-0804">Transcription</keyword>
<name>A0ABQ0P6H0_9PROT</name>
<dbReference type="Pfam" id="PF16925">
    <property type="entry name" value="TetR_C_13"/>
    <property type="match status" value="1"/>
</dbReference>
<comment type="caution">
    <text evidence="7">The sequence shown here is derived from an EMBL/GenBank/DDBJ whole genome shotgun (WGS) entry which is preliminary data.</text>
</comment>
<dbReference type="InterPro" id="IPR011075">
    <property type="entry name" value="TetR_C"/>
</dbReference>
<dbReference type="SUPFAM" id="SSF48498">
    <property type="entry name" value="Tetracyclin repressor-like, C-terminal domain"/>
    <property type="match status" value="1"/>
</dbReference>
<dbReference type="InterPro" id="IPR001647">
    <property type="entry name" value="HTH_TetR"/>
</dbReference>